<evidence type="ECO:0008006" key="3">
    <source>
        <dbReference type="Google" id="ProtNLM"/>
    </source>
</evidence>
<reference evidence="1" key="1">
    <citation type="submission" date="2020-11" db="EMBL/GenBank/DDBJ databases">
        <authorList>
            <consortium name="DOE Joint Genome Institute"/>
            <person name="Ahrendt S."/>
            <person name="Riley R."/>
            <person name="Andreopoulos W."/>
            <person name="LaButti K."/>
            <person name="Pangilinan J."/>
            <person name="Ruiz-duenas F.J."/>
            <person name="Barrasa J.M."/>
            <person name="Sanchez-Garcia M."/>
            <person name="Camarero S."/>
            <person name="Miyauchi S."/>
            <person name="Serrano A."/>
            <person name="Linde D."/>
            <person name="Babiker R."/>
            <person name="Drula E."/>
            <person name="Ayuso-Fernandez I."/>
            <person name="Pacheco R."/>
            <person name="Padilla G."/>
            <person name="Ferreira P."/>
            <person name="Barriuso J."/>
            <person name="Kellner H."/>
            <person name="Castanera R."/>
            <person name="Alfaro M."/>
            <person name="Ramirez L."/>
            <person name="Pisabarro A.G."/>
            <person name="Kuo A."/>
            <person name="Tritt A."/>
            <person name="Lipzen A."/>
            <person name="He G."/>
            <person name="Yan M."/>
            <person name="Ng V."/>
            <person name="Cullen D."/>
            <person name="Martin F."/>
            <person name="Rosso M.-N."/>
            <person name="Henrissat B."/>
            <person name="Hibbett D."/>
            <person name="Martinez A.T."/>
            <person name="Grigoriev I.V."/>
        </authorList>
    </citation>
    <scope>NUCLEOTIDE SEQUENCE</scope>
    <source>
        <strain evidence="1">AH 44721</strain>
    </source>
</reference>
<comment type="caution">
    <text evidence="1">The sequence shown here is derived from an EMBL/GenBank/DDBJ whole genome shotgun (WGS) entry which is preliminary data.</text>
</comment>
<organism evidence="1 2">
    <name type="scientific">Gymnopilus junonius</name>
    <name type="common">Spectacular rustgill mushroom</name>
    <name type="synonym">Gymnopilus spectabilis subsp. junonius</name>
    <dbReference type="NCBI Taxonomy" id="109634"/>
    <lineage>
        <taxon>Eukaryota</taxon>
        <taxon>Fungi</taxon>
        <taxon>Dikarya</taxon>
        <taxon>Basidiomycota</taxon>
        <taxon>Agaricomycotina</taxon>
        <taxon>Agaricomycetes</taxon>
        <taxon>Agaricomycetidae</taxon>
        <taxon>Agaricales</taxon>
        <taxon>Agaricineae</taxon>
        <taxon>Hymenogastraceae</taxon>
        <taxon>Gymnopilus</taxon>
    </lineage>
</organism>
<keyword evidence="2" id="KW-1185">Reference proteome</keyword>
<name>A0A9P5TU51_GYMJU</name>
<evidence type="ECO:0000313" key="2">
    <source>
        <dbReference type="Proteomes" id="UP000724874"/>
    </source>
</evidence>
<dbReference type="AlphaFoldDB" id="A0A9P5TU51"/>
<dbReference type="EMBL" id="JADNYJ010000001">
    <property type="protein sequence ID" value="KAF8914294.1"/>
    <property type="molecule type" value="Genomic_DNA"/>
</dbReference>
<accession>A0A9P5TU51</accession>
<gene>
    <name evidence="1" type="ORF">CPB84DRAFT_1742084</name>
</gene>
<dbReference type="InterPro" id="IPR014752">
    <property type="entry name" value="Arrestin-like_C"/>
</dbReference>
<protein>
    <recommendedName>
        <fullName evidence="3">Arrestin-like N-terminal domain-containing protein</fullName>
    </recommendedName>
</protein>
<proteinExistence type="predicted"/>
<dbReference type="OrthoDB" id="3262423at2759"/>
<dbReference type="Gene3D" id="2.60.40.640">
    <property type="match status" value="1"/>
</dbReference>
<dbReference type="Proteomes" id="UP000724874">
    <property type="component" value="Unassembled WGS sequence"/>
</dbReference>
<evidence type="ECO:0000313" key="1">
    <source>
        <dbReference type="EMBL" id="KAF8914294.1"/>
    </source>
</evidence>
<sequence length="507" mass="55763">MDAKYPPPYSTLAGALLNNITLGDITTTVNNTIQVSSGQGHGVGIHRHGKIRSLLQVLQGQLHDYHVGNGSKSRPWATLRVFSNTSTISSSGQKVPCFTSSDLVQGSLELNLDSPQNVNSINLSLRGRIITTSYEDGSCTFLDQPIIFWTRSNGDPRSVSPSIEDNAAPPTSHAAKKFDGKLSGQYSWPFSLSFPKDLPAWGQGGRMPTPQSFFEREIQASVQYDLVLRMTHGILRSDSKLQVNVEYVPSVTPAPFSLLRSYAYGENLPSPSPEIDPEGWHALPTASVRGRLFSERMVKLRSTLFLANPSFARGTIVPCYLSVECPDEQALDILANPKSLALRLYRRVEYYDDGGKCSISSARAAGNASVNRVHAHITEVERAIWLASSTAGPQGTIRQFNGEFHLSKELQPSCEFPLFKVSYHVELLPFDSPVFKLSSSSLDDFSTKEIPTSESHALLSHPVTITTLKGEGPRPVPFTKAKHRKERKTISKDYSCSVVPVTHFQCL</sequence>